<dbReference type="InterPro" id="IPR001296">
    <property type="entry name" value="Glyco_trans_1"/>
</dbReference>
<proteinExistence type="inferred from homology"/>
<sequence>MKRLKILFIEPFYGGSHRDFADGLIKHSFHDITLVTLPARYWKWRMRGAALHFSQIIENPSEYDLLFTSDLMSLSDLKMLWGTDCPPTVVYFHENQLSYPLPDGEKMDYQFGFTDITTALAADKLLFNSYFHLNSFLDNMPGFIKKMPEYKPLWVVDKIRVKSSVLYPGCNFPAGKLNFSKDSKSNKPPLILWNHRWEFDKCPDVFFKTLEIADTELKSVGFDTPFNIALLGESFQAMPKAFIKAKERWGDRILQYGYCDSKDDYLNWLKRSDITISTAIQENFGISVVEAIRYGSRPLLPDRLSYPELIPEAFTDSVIYSDYNELTEKLIIILKQLHECGNIAGLEESTGLSDSFTHYSWQEQAPEYDELFRMISC</sequence>
<evidence type="ECO:0000256" key="1">
    <source>
        <dbReference type="ARBA" id="ARBA00009481"/>
    </source>
</evidence>
<evidence type="ECO:0000259" key="8">
    <source>
        <dbReference type="Pfam" id="PF12038"/>
    </source>
</evidence>
<feature type="domain" description="Glycosyl transferase family 1" evidence="7">
    <location>
        <begin position="183"/>
        <end position="336"/>
    </location>
</feature>
<accession>A0AAJ1MLK9</accession>
<evidence type="ECO:0000256" key="4">
    <source>
        <dbReference type="ARBA" id="ARBA00044517"/>
    </source>
</evidence>
<dbReference type="Gene3D" id="3.40.50.2000">
    <property type="entry name" value="Glycogen Phosphorylase B"/>
    <property type="match status" value="1"/>
</dbReference>
<evidence type="ECO:0000256" key="2">
    <source>
        <dbReference type="ARBA" id="ARBA00022676"/>
    </source>
</evidence>
<gene>
    <name evidence="9" type="ORF">PQJ61_03505</name>
</gene>
<dbReference type="Proteomes" id="UP001221217">
    <property type="component" value="Unassembled WGS sequence"/>
</dbReference>
<comment type="caution">
    <text evidence="9">The sequence shown here is derived from an EMBL/GenBank/DDBJ whole genome shotgun (WGS) entry which is preliminary data.</text>
</comment>
<evidence type="ECO:0000313" key="10">
    <source>
        <dbReference type="Proteomes" id="UP001221217"/>
    </source>
</evidence>
<dbReference type="Pfam" id="PF12038">
    <property type="entry name" value="QTMAN_N"/>
    <property type="match status" value="1"/>
</dbReference>
<name>A0AAJ1MLK9_9SPIO</name>
<feature type="domain" description="tRNA-queuosine alpha-mannosyltransferase N-terminal" evidence="8">
    <location>
        <begin position="5"/>
        <end position="169"/>
    </location>
</feature>
<protein>
    <recommendedName>
        <fullName evidence="5">tRNA-queuosine alpha-mannosyltransferase</fullName>
        <ecNumber evidence="4">2.4.1.110</ecNumber>
    </recommendedName>
</protein>
<dbReference type="PANTHER" id="PTHR13615:SF3">
    <property type="entry name" value="GLYCOSYLTRANSFERASE-LIKE DOMAIN-CONTAINING PROTEIN 1"/>
    <property type="match status" value="1"/>
</dbReference>
<evidence type="ECO:0000256" key="3">
    <source>
        <dbReference type="ARBA" id="ARBA00022679"/>
    </source>
</evidence>
<keyword evidence="2" id="KW-0328">Glycosyltransferase</keyword>
<dbReference type="Pfam" id="PF00534">
    <property type="entry name" value="Glycos_transf_1"/>
    <property type="match status" value="1"/>
</dbReference>
<dbReference type="InterPro" id="IPR022701">
    <property type="entry name" value="QTMAN_N"/>
</dbReference>
<dbReference type="EC" id="2.4.1.110" evidence="4"/>
<reference evidence="9 10" key="1">
    <citation type="submission" date="2022-12" db="EMBL/GenBank/DDBJ databases">
        <title>Metagenome assembled genome from gulf of manar.</title>
        <authorList>
            <person name="Kohli P."/>
            <person name="Pk S."/>
            <person name="Venkata Ramana C."/>
            <person name="Sasikala C."/>
        </authorList>
    </citation>
    <scope>NUCLEOTIDE SEQUENCE [LARGE SCALE GENOMIC DNA]</scope>
    <source>
        <strain evidence="9">JB008</strain>
    </source>
</reference>
<evidence type="ECO:0000256" key="6">
    <source>
        <dbReference type="ARBA" id="ARBA00048439"/>
    </source>
</evidence>
<dbReference type="PANTHER" id="PTHR13615">
    <property type="entry name" value="GLYCOSYLTRANSFERASE-LIKE 1"/>
    <property type="match status" value="1"/>
</dbReference>
<comment type="catalytic activity">
    <reaction evidence="6">
        <text>queuosine(34) in tRNA(Asp) + GDP-alpha-D-mannose = O-4''-alpha-D-mannosylqueuosine(34) in tRNA(Asp) + GDP + H(+)</text>
        <dbReference type="Rhea" id="RHEA:12885"/>
        <dbReference type="Rhea" id="RHEA-COMP:18572"/>
        <dbReference type="Rhea" id="RHEA-COMP:18581"/>
        <dbReference type="ChEBI" id="CHEBI:15378"/>
        <dbReference type="ChEBI" id="CHEBI:57527"/>
        <dbReference type="ChEBI" id="CHEBI:58189"/>
        <dbReference type="ChEBI" id="CHEBI:194431"/>
        <dbReference type="ChEBI" id="CHEBI:194442"/>
        <dbReference type="EC" id="2.4.1.110"/>
    </reaction>
    <physiologicalReaction direction="left-to-right" evidence="6">
        <dbReference type="Rhea" id="RHEA:12886"/>
    </physiologicalReaction>
</comment>
<comment type="similarity">
    <text evidence="1">Belongs to the glycosyltransferase group 1 family. Glycosyltransferase 4 subfamily.</text>
</comment>
<dbReference type="InterPro" id="IPR051862">
    <property type="entry name" value="GT-like_domain_containing_1"/>
</dbReference>
<evidence type="ECO:0000313" key="9">
    <source>
        <dbReference type="EMBL" id="MDC7225815.1"/>
    </source>
</evidence>
<evidence type="ECO:0000256" key="5">
    <source>
        <dbReference type="ARBA" id="ARBA00044539"/>
    </source>
</evidence>
<organism evidence="9 10">
    <name type="scientific">Candidatus Thalassospirochaeta sargassi</name>
    <dbReference type="NCBI Taxonomy" id="3119039"/>
    <lineage>
        <taxon>Bacteria</taxon>
        <taxon>Pseudomonadati</taxon>
        <taxon>Spirochaetota</taxon>
        <taxon>Spirochaetia</taxon>
        <taxon>Spirochaetales</taxon>
        <taxon>Spirochaetaceae</taxon>
        <taxon>Candidatus Thalassospirochaeta</taxon>
    </lineage>
</organism>
<dbReference type="EMBL" id="JAQQAL010000010">
    <property type="protein sequence ID" value="MDC7225815.1"/>
    <property type="molecule type" value="Genomic_DNA"/>
</dbReference>
<keyword evidence="3" id="KW-0808">Transferase</keyword>
<dbReference type="AlphaFoldDB" id="A0AAJ1MLK9"/>
<dbReference type="GO" id="GO:0016438">
    <property type="term" value="F:tRNA-queuosine(34) beta-mannosyltransferase activity"/>
    <property type="evidence" value="ECO:0007669"/>
    <property type="project" value="UniProtKB-EC"/>
</dbReference>
<evidence type="ECO:0000259" key="7">
    <source>
        <dbReference type="Pfam" id="PF00534"/>
    </source>
</evidence>
<dbReference type="SUPFAM" id="SSF53756">
    <property type="entry name" value="UDP-Glycosyltransferase/glycogen phosphorylase"/>
    <property type="match status" value="1"/>
</dbReference>